<dbReference type="InterPro" id="IPR000477">
    <property type="entry name" value="RT_dom"/>
</dbReference>
<dbReference type="AlphaFoldDB" id="X6NTV0"/>
<organism evidence="2 3">
    <name type="scientific">Reticulomyxa filosa</name>
    <dbReference type="NCBI Taxonomy" id="46433"/>
    <lineage>
        <taxon>Eukaryota</taxon>
        <taxon>Sar</taxon>
        <taxon>Rhizaria</taxon>
        <taxon>Retaria</taxon>
        <taxon>Foraminifera</taxon>
        <taxon>Monothalamids</taxon>
        <taxon>Reticulomyxidae</taxon>
        <taxon>Reticulomyxa</taxon>
    </lineage>
</organism>
<proteinExistence type="predicted"/>
<sequence length="285" mass="32947">MIKSIQNLQDDNSRQLFSQFRLMNSNKIIHELNDWPDIIIDPNQCYITEEELIEALRHISLHKARTSQYSQPDDQEWRTSNGRFVGATVRLEFQDWPRSNIVEESEHHITQNYSPIALLSGVGKLLERIITMRLMWYLNENKLLHQCQAGFQSCHNTYELLLRLTESINASFDNNSVAYAVLLDISSAYDSVWIYELFETGLPHESSLLPLLFILYINDITQAVQHPIQAAVGSIAAEFILGIQIEDDIRSRQDLVDYVQDEEQEKISKNEITAQLNGHLICRPC</sequence>
<reference evidence="2 3" key="1">
    <citation type="journal article" date="2013" name="Curr. Biol.">
        <title>The Genome of the Foraminiferan Reticulomyxa filosa.</title>
        <authorList>
            <person name="Glockner G."/>
            <person name="Hulsmann N."/>
            <person name="Schleicher M."/>
            <person name="Noegel A.A."/>
            <person name="Eichinger L."/>
            <person name="Gallinger C."/>
            <person name="Pawlowski J."/>
            <person name="Sierra R."/>
            <person name="Euteneuer U."/>
            <person name="Pillet L."/>
            <person name="Moustafa A."/>
            <person name="Platzer M."/>
            <person name="Groth M."/>
            <person name="Szafranski K."/>
            <person name="Schliwa M."/>
        </authorList>
    </citation>
    <scope>NUCLEOTIDE SEQUENCE [LARGE SCALE GENOMIC DNA]</scope>
</reference>
<gene>
    <name evidence="2" type="ORF">RFI_07912</name>
</gene>
<dbReference type="InterPro" id="IPR052560">
    <property type="entry name" value="RdDP_mobile_element"/>
</dbReference>
<name>X6NTV0_RETFI</name>
<accession>X6NTV0</accession>
<keyword evidence="3" id="KW-1185">Reference proteome</keyword>
<comment type="caution">
    <text evidence="2">The sequence shown here is derived from an EMBL/GenBank/DDBJ whole genome shotgun (WGS) entry which is preliminary data.</text>
</comment>
<evidence type="ECO:0000259" key="1">
    <source>
        <dbReference type="Pfam" id="PF00078"/>
    </source>
</evidence>
<dbReference type="Pfam" id="PF00078">
    <property type="entry name" value="RVT_1"/>
    <property type="match status" value="1"/>
</dbReference>
<dbReference type="PANTHER" id="PTHR36688">
    <property type="entry name" value="ENDO/EXONUCLEASE/PHOSPHATASE DOMAIN-CONTAINING PROTEIN"/>
    <property type="match status" value="1"/>
</dbReference>
<dbReference type="Proteomes" id="UP000023152">
    <property type="component" value="Unassembled WGS sequence"/>
</dbReference>
<dbReference type="EMBL" id="ASPP01006178">
    <property type="protein sequence ID" value="ETO29214.1"/>
    <property type="molecule type" value="Genomic_DNA"/>
</dbReference>
<evidence type="ECO:0000313" key="2">
    <source>
        <dbReference type="EMBL" id="ETO29214.1"/>
    </source>
</evidence>
<dbReference type="OrthoDB" id="421040at2759"/>
<dbReference type="PANTHER" id="PTHR36688:SF1">
    <property type="entry name" value="ENDONUCLEASE_EXONUCLEASE_PHOSPHATASE DOMAIN-CONTAINING PROTEIN"/>
    <property type="match status" value="1"/>
</dbReference>
<feature type="domain" description="Reverse transcriptase" evidence="1">
    <location>
        <begin position="110"/>
        <end position="200"/>
    </location>
</feature>
<protein>
    <recommendedName>
        <fullName evidence="1">Reverse transcriptase domain-containing protein</fullName>
    </recommendedName>
</protein>
<evidence type="ECO:0000313" key="3">
    <source>
        <dbReference type="Proteomes" id="UP000023152"/>
    </source>
</evidence>